<dbReference type="OrthoDB" id="37537at2759"/>
<sequence length="298" mass="32418">MVANTSPTTLVAGKTVSRLGTAVDSGANCWSTATFYGPASDPTANLKLIRAFFDKYPEYISKVVLIVKGGLDVKTWSPVKGDDISFFRNEIEQVKAILGDKELDVYCLARLSETAVEIIFTNMAQLIKEGSVKAIGVSEMSAASLEKAHKLIRSTRFAPSLSMRLKSPYSHTSPRSATLSPGAPPILSRSWLIPPLGKANSRGQAFYENQKLVDQVEEIAKKKGVTTGQLALTWILAQSEFAIPIPGSTNVGRIRENVSAINVKLDSEELEALNKLASAFEVQGARYPEAFQKYLVSF</sequence>
<dbReference type="GO" id="GO:0005737">
    <property type="term" value="C:cytoplasm"/>
    <property type="evidence" value="ECO:0007669"/>
    <property type="project" value="TreeGrafter"/>
</dbReference>
<accession>A0A0D0VXW7</accession>
<feature type="domain" description="NADP-dependent oxidoreductase" evidence="2">
    <location>
        <begin position="206"/>
        <end position="276"/>
    </location>
</feature>
<dbReference type="Pfam" id="PF00248">
    <property type="entry name" value="Aldo_ket_red"/>
    <property type="match status" value="2"/>
</dbReference>
<reference evidence="3" key="1">
    <citation type="submission" date="2015-01" db="EMBL/GenBank/DDBJ databases">
        <title>The Genome Sequence of Cryptococcus gattii CA1280.</title>
        <authorList>
            <consortium name="The Broad Institute Genomics Platform"/>
            <person name="Cuomo C."/>
            <person name="Litvintseva A."/>
            <person name="Chen Y."/>
            <person name="Heitman J."/>
            <person name="Sun S."/>
            <person name="Springer D."/>
            <person name="Dromer F."/>
            <person name="Young S."/>
            <person name="Zeng Q."/>
            <person name="Gargeya S."/>
            <person name="Abouelleil A."/>
            <person name="Alvarado L."/>
            <person name="Chapman S.B."/>
            <person name="Gainer-Dewar J."/>
            <person name="Goldberg J."/>
            <person name="Griggs A."/>
            <person name="Gujja S."/>
            <person name="Hansen M."/>
            <person name="Howarth C."/>
            <person name="Imamovic A."/>
            <person name="Larimer J."/>
            <person name="Murphy C."/>
            <person name="Naylor J."/>
            <person name="Pearson M."/>
            <person name="Priest M."/>
            <person name="Roberts A."/>
            <person name="Saif S."/>
            <person name="Shea T."/>
            <person name="Sykes S."/>
            <person name="Wortman J."/>
            <person name="Nusbaum C."/>
            <person name="Birren B."/>
        </authorList>
    </citation>
    <scope>NUCLEOTIDE SEQUENCE [LARGE SCALE GENOMIC DNA]</scope>
    <source>
        <strain evidence="3">CA1280</strain>
    </source>
</reference>
<dbReference type="PANTHER" id="PTHR43625:SF78">
    <property type="entry name" value="PYRIDOXAL REDUCTASE-RELATED"/>
    <property type="match status" value="1"/>
</dbReference>
<dbReference type="EMBL" id="KN847973">
    <property type="protein sequence ID" value="KIR50170.1"/>
    <property type="molecule type" value="Genomic_DNA"/>
</dbReference>
<keyword evidence="1" id="KW-0560">Oxidoreductase</keyword>
<dbReference type="PRINTS" id="PR00069">
    <property type="entry name" value="ALDKETRDTASE"/>
</dbReference>
<dbReference type="AlphaFoldDB" id="A0A0D0VXW7"/>
<dbReference type="Gene3D" id="3.20.20.100">
    <property type="entry name" value="NADP-dependent oxidoreductase domain"/>
    <property type="match status" value="1"/>
</dbReference>
<dbReference type="SUPFAM" id="SSF51430">
    <property type="entry name" value="NAD(P)-linked oxidoreductase"/>
    <property type="match status" value="1"/>
</dbReference>
<dbReference type="PANTHER" id="PTHR43625">
    <property type="entry name" value="AFLATOXIN B1 ALDEHYDE REDUCTASE"/>
    <property type="match status" value="1"/>
</dbReference>
<dbReference type="InterPro" id="IPR036812">
    <property type="entry name" value="NAD(P)_OxRdtase_dom_sf"/>
</dbReference>
<proteinExistence type="predicted"/>
<evidence type="ECO:0000256" key="1">
    <source>
        <dbReference type="ARBA" id="ARBA00023002"/>
    </source>
</evidence>
<name>A0A0D0VXW7_CRYGA</name>
<dbReference type="InterPro" id="IPR050791">
    <property type="entry name" value="Aldo-Keto_reductase"/>
</dbReference>
<gene>
    <name evidence="3" type="ORF">I312_00101</name>
</gene>
<dbReference type="HOGENOM" id="CLU_023205_2_1_1"/>
<protein>
    <submittedName>
        <fullName evidence="3">Unplaced genomic scaffold supercont1.1, whole genome shotgun sequence</fullName>
    </submittedName>
</protein>
<dbReference type="InterPro" id="IPR020471">
    <property type="entry name" value="AKR"/>
</dbReference>
<dbReference type="InterPro" id="IPR023210">
    <property type="entry name" value="NADP_OxRdtase_dom"/>
</dbReference>
<evidence type="ECO:0000259" key="2">
    <source>
        <dbReference type="Pfam" id="PF00248"/>
    </source>
</evidence>
<feature type="domain" description="NADP-dependent oxidoreductase" evidence="2">
    <location>
        <begin position="16"/>
        <end position="153"/>
    </location>
</feature>
<evidence type="ECO:0000313" key="3">
    <source>
        <dbReference type="EMBL" id="KIR50170.1"/>
    </source>
</evidence>
<dbReference type="GO" id="GO:0016491">
    <property type="term" value="F:oxidoreductase activity"/>
    <property type="evidence" value="ECO:0007669"/>
    <property type="project" value="UniProtKB-KW"/>
</dbReference>
<organism evidence="3">
    <name type="scientific">Cryptococcus bacillisporus CA1280</name>
    <dbReference type="NCBI Taxonomy" id="1296109"/>
    <lineage>
        <taxon>Eukaryota</taxon>
        <taxon>Fungi</taxon>
        <taxon>Dikarya</taxon>
        <taxon>Basidiomycota</taxon>
        <taxon>Agaricomycotina</taxon>
        <taxon>Tremellomycetes</taxon>
        <taxon>Tremellales</taxon>
        <taxon>Cryptococcaceae</taxon>
        <taxon>Cryptococcus</taxon>
        <taxon>Cryptococcus gattii species complex</taxon>
    </lineage>
</organism>